<organism evidence="5 6">
    <name type="scientific">Larkinella bovis</name>
    <dbReference type="NCBI Taxonomy" id="683041"/>
    <lineage>
        <taxon>Bacteria</taxon>
        <taxon>Pseudomonadati</taxon>
        <taxon>Bacteroidota</taxon>
        <taxon>Cytophagia</taxon>
        <taxon>Cytophagales</taxon>
        <taxon>Spirosomataceae</taxon>
        <taxon>Larkinella</taxon>
    </lineage>
</organism>
<dbReference type="CDD" id="cd15482">
    <property type="entry name" value="Sialidase_non-viral"/>
    <property type="match status" value="1"/>
</dbReference>
<sequence length="398" mass="44317">MLPAMRRLLLQFTGFLLILLASTGGIILTKTATAETTVFQNGENGYQCFRIPAIVKAPDGHLLAFAEARKTGCNDFGDIDLVMRMSTDNGQTWGPMRVVVDNGAFLAGNPAPVFDLTDRALAKGRLFLLYNTSTVSENDIRKGLGIREVWYKTSTDGGQTWSEAVNITTQVNRPNKPDINPAYTFSDDWRWYANTPGHALQLQKGRYKGRIFVAANHTAGPLQPRFQDGRAHGFYSDDHGKTWKLTPDVAYPGSNESTAAETSDGRVLLNSRNQSGDVKNRLLSFSKTAGERWEPVRVATDLPDPVCQGSLIDYQPRRGKRVLLFSNLNHQTSRENLTIRVSTDDGQRWSGGKTVYSGPSAYSDLVIQQDGQIGILYEKDKYAKIVYQSFSYDWLVKE</sequence>
<evidence type="ECO:0000256" key="1">
    <source>
        <dbReference type="ARBA" id="ARBA00000427"/>
    </source>
</evidence>
<dbReference type="InterPro" id="IPR026856">
    <property type="entry name" value="Sialidase_fam"/>
</dbReference>
<dbReference type="Gene3D" id="2.120.10.10">
    <property type="match status" value="1"/>
</dbReference>
<comment type="catalytic activity">
    <reaction evidence="1">
        <text>Hydrolysis of alpha-(2-&gt;3)-, alpha-(2-&gt;6)-, alpha-(2-&gt;8)- glycosidic linkages of terminal sialic acid residues in oligosaccharides, glycoproteins, glycolipids, colominic acid and synthetic substrates.</text>
        <dbReference type="EC" id="3.2.1.18"/>
    </reaction>
</comment>
<gene>
    <name evidence="5" type="ORF">ACFPMF_12340</name>
</gene>
<feature type="domain" description="Sialidase" evidence="4">
    <location>
        <begin position="60"/>
        <end position="375"/>
    </location>
</feature>
<comment type="similarity">
    <text evidence="2">Belongs to the glycosyl hydrolase 33 family.</text>
</comment>
<dbReference type="EMBL" id="JBHSMA010000003">
    <property type="protein sequence ID" value="MFC5410104.1"/>
    <property type="molecule type" value="Genomic_DNA"/>
</dbReference>
<accession>A0ABW0IB16</accession>
<keyword evidence="6" id="KW-1185">Reference proteome</keyword>
<dbReference type="PANTHER" id="PTHR10628:SF30">
    <property type="entry name" value="EXO-ALPHA-SIALIDASE"/>
    <property type="match status" value="1"/>
</dbReference>
<dbReference type="InterPro" id="IPR011040">
    <property type="entry name" value="Sialidase"/>
</dbReference>
<evidence type="ECO:0000313" key="5">
    <source>
        <dbReference type="EMBL" id="MFC5410104.1"/>
    </source>
</evidence>
<dbReference type="Proteomes" id="UP001596106">
    <property type="component" value="Unassembled WGS sequence"/>
</dbReference>
<reference evidence="6" key="1">
    <citation type="journal article" date="2019" name="Int. J. Syst. Evol. Microbiol.">
        <title>The Global Catalogue of Microorganisms (GCM) 10K type strain sequencing project: providing services to taxonomists for standard genome sequencing and annotation.</title>
        <authorList>
            <consortium name="The Broad Institute Genomics Platform"/>
            <consortium name="The Broad Institute Genome Sequencing Center for Infectious Disease"/>
            <person name="Wu L."/>
            <person name="Ma J."/>
        </authorList>
    </citation>
    <scope>NUCLEOTIDE SEQUENCE [LARGE SCALE GENOMIC DNA]</scope>
    <source>
        <strain evidence="6">CCUG 55250</strain>
    </source>
</reference>
<evidence type="ECO:0000256" key="3">
    <source>
        <dbReference type="ARBA" id="ARBA00012733"/>
    </source>
</evidence>
<comment type="caution">
    <text evidence="5">The sequence shown here is derived from an EMBL/GenBank/DDBJ whole genome shotgun (WGS) entry which is preliminary data.</text>
</comment>
<dbReference type="SUPFAM" id="SSF50939">
    <property type="entry name" value="Sialidases"/>
    <property type="match status" value="1"/>
</dbReference>
<evidence type="ECO:0000313" key="6">
    <source>
        <dbReference type="Proteomes" id="UP001596106"/>
    </source>
</evidence>
<evidence type="ECO:0000256" key="2">
    <source>
        <dbReference type="ARBA" id="ARBA00009348"/>
    </source>
</evidence>
<dbReference type="EC" id="3.2.1.18" evidence="3"/>
<protein>
    <recommendedName>
        <fullName evidence="3">exo-alpha-sialidase</fullName>
        <ecNumber evidence="3">3.2.1.18</ecNumber>
    </recommendedName>
</protein>
<proteinExistence type="inferred from homology"/>
<dbReference type="InterPro" id="IPR036278">
    <property type="entry name" value="Sialidase_sf"/>
</dbReference>
<dbReference type="PANTHER" id="PTHR10628">
    <property type="entry name" value="SIALIDASE"/>
    <property type="match status" value="1"/>
</dbReference>
<dbReference type="Pfam" id="PF13088">
    <property type="entry name" value="BNR_2"/>
    <property type="match status" value="1"/>
</dbReference>
<evidence type="ECO:0000259" key="4">
    <source>
        <dbReference type="Pfam" id="PF13088"/>
    </source>
</evidence>
<name>A0ABW0IB16_9BACT</name>